<keyword evidence="2" id="KW-1185">Reference proteome</keyword>
<evidence type="ECO:0000313" key="2">
    <source>
        <dbReference type="Proteomes" id="UP001177260"/>
    </source>
</evidence>
<name>A0ACC3BHH6_9EURO</name>
<protein>
    <submittedName>
        <fullName evidence="1">Uncharacterized protein</fullName>
    </submittedName>
</protein>
<gene>
    <name evidence="1" type="ORF">N8T08_000166</name>
</gene>
<accession>A0ACC3BHH6</accession>
<evidence type="ECO:0000313" key="1">
    <source>
        <dbReference type="EMBL" id="KAK1150264.1"/>
    </source>
</evidence>
<comment type="caution">
    <text evidence="1">The sequence shown here is derived from an EMBL/GenBank/DDBJ whole genome shotgun (WGS) entry which is preliminary data.</text>
</comment>
<reference evidence="1 2" key="1">
    <citation type="journal article" date="2023" name="ACS Omega">
        <title>Identification of the Neoaspergillic Acid Biosynthesis Gene Cluster by Establishing an In Vitro CRISPR-Ribonucleoprotein Genetic System in Aspergillus melleus.</title>
        <authorList>
            <person name="Yuan B."/>
            <person name="Grau M.F."/>
            <person name="Murata R.M."/>
            <person name="Torok T."/>
            <person name="Venkateswaran K."/>
            <person name="Stajich J.E."/>
            <person name="Wang C.C.C."/>
        </authorList>
    </citation>
    <scope>NUCLEOTIDE SEQUENCE [LARGE SCALE GENOMIC DNA]</scope>
    <source>
        <strain evidence="1 2">IMV 1140</strain>
    </source>
</reference>
<dbReference type="EMBL" id="JAOPJF010000001">
    <property type="protein sequence ID" value="KAK1150264.1"/>
    <property type="molecule type" value="Genomic_DNA"/>
</dbReference>
<dbReference type="Proteomes" id="UP001177260">
    <property type="component" value="Unassembled WGS sequence"/>
</dbReference>
<organism evidence="1 2">
    <name type="scientific">Aspergillus melleus</name>
    <dbReference type="NCBI Taxonomy" id="138277"/>
    <lineage>
        <taxon>Eukaryota</taxon>
        <taxon>Fungi</taxon>
        <taxon>Dikarya</taxon>
        <taxon>Ascomycota</taxon>
        <taxon>Pezizomycotina</taxon>
        <taxon>Eurotiomycetes</taxon>
        <taxon>Eurotiomycetidae</taxon>
        <taxon>Eurotiales</taxon>
        <taxon>Aspergillaceae</taxon>
        <taxon>Aspergillus</taxon>
        <taxon>Aspergillus subgen. Circumdati</taxon>
    </lineage>
</organism>
<proteinExistence type="predicted"/>
<sequence length="120" mass="13587">MVVTSDTHARDEMKASGTTTATSIGKDELRLLANLAFKIRHIVQGVGDQYVRQVMQHIKQSQDRQDASFYFPETFVTNTRLLNLHRWEFGSDLGKVVKLCSPRNEGPRALFDTAAMSREC</sequence>